<dbReference type="AlphaFoldDB" id="A0A955LV59"/>
<feature type="transmembrane region" description="Helical" evidence="1">
    <location>
        <begin position="753"/>
        <end position="773"/>
    </location>
</feature>
<comment type="caution">
    <text evidence="2">The sequence shown here is derived from an EMBL/GenBank/DDBJ whole genome shotgun (WGS) entry which is preliminary data.</text>
</comment>
<sequence length="889" mass="97331">TKSNFMASTLSKISSYFIKRFRVTILLSVAIVALGAVTYTNLLKREGFPSIDVPIVIMRAAYFVDDVDTVNTDITEVIERELNTIDAIEEYSSTTTANFAIFTVQFAESTSVNEGTKTIEEKIDKNVSLPSEATLTYQSIDAGSIDGEHDVVFFVNGDTSYDDLLVAANTIESKLSLDPLIGSVTVKEQYEEQTNPFTGELITQQTSFSRVGYKQNNQLVFRPAIAIGVQKKHDDIGTIELSDAIRTNVQELQSEGELNGFTITYGGDFADSLKDQISSLENNAFSGLLAVIVVLLLFLNFRSALATALFIPIVLCATFITLFIVGYSLNTIVLFSLILILGLFVDDAIVVVEAIDKKRIDGNKGLVAVQEAVKEIGIADVSGTITTILVFVPMLFITGILGDFIKLIPITVIIALSLSLLVALTIIPFFSYVLLLEEHVTRFANFVVFRYLTLPFAAISKLVTLIGNGLANVVSWYLKYKILAFIVALLGFGAIGVGSMYAQKLNFSVFPQPKDTDAITMSVTFPDGTNYEDALEKIDQIEKRLVVARTYIKDLHYFEGSNRSANAQIRLTDLNDRSRTAPEIIDDIKASTNDISDVTINLGLVSAGPPESDYQFALQIYDDDSKTLARAATDVENFLLKQVVGDQVTVTSVKTSSTDRIQKRNGAKYIEMQATLSDTSDTTLSLDLQEKVVNEYDANRLNKLGLQNDAISFDLGQESDNLESFNSTLFALGAAVIVMYALLVIQFDSFTLPFLILLAVPLSFLGLFPGLYVTDNALSFFVMLGVTGLVGIVVNNSIMLIEIAKQSRDEGASISDAIVTGVRSRFRPIITTSTTTIAGLLPLALTDPFWEPLAFSIIFGLISSSILVLTVLPVYYAVVEKLRSFIRIS</sequence>
<feature type="transmembrane region" description="Helical" evidence="1">
    <location>
        <begin position="333"/>
        <end position="355"/>
    </location>
</feature>
<evidence type="ECO:0000256" key="1">
    <source>
        <dbReference type="SAM" id="Phobius"/>
    </source>
</evidence>
<feature type="non-terminal residue" evidence="2">
    <location>
        <position position="1"/>
    </location>
</feature>
<feature type="transmembrane region" description="Helical" evidence="1">
    <location>
        <begin position="308"/>
        <end position="327"/>
    </location>
</feature>
<feature type="transmembrane region" description="Helical" evidence="1">
    <location>
        <begin position="482"/>
        <end position="502"/>
    </location>
</feature>
<organism evidence="2 3">
    <name type="scientific">candidate division WWE3 bacterium</name>
    <dbReference type="NCBI Taxonomy" id="2053526"/>
    <lineage>
        <taxon>Bacteria</taxon>
        <taxon>Katanobacteria</taxon>
    </lineage>
</organism>
<feature type="transmembrane region" description="Helical" evidence="1">
    <location>
        <begin position="21"/>
        <end position="42"/>
    </location>
</feature>
<dbReference type="Gene3D" id="1.20.1640.10">
    <property type="entry name" value="Multidrug efflux transporter AcrB transmembrane domain"/>
    <property type="match status" value="4"/>
</dbReference>
<dbReference type="PANTHER" id="PTHR32063:SF0">
    <property type="entry name" value="SWARMING MOTILITY PROTEIN SWRC"/>
    <property type="match status" value="1"/>
</dbReference>
<dbReference type="Gene3D" id="3.30.70.1430">
    <property type="entry name" value="Multidrug efflux transporter AcrB pore domain"/>
    <property type="match status" value="2"/>
</dbReference>
<feature type="transmembrane region" description="Helical" evidence="1">
    <location>
        <begin position="447"/>
        <end position="470"/>
    </location>
</feature>
<proteinExistence type="predicted"/>
<feature type="transmembrane region" description="Helical" evidence="1">
    <location>
        <begin position="780"/>
        <end position="801"/>
    </location>
</feature>
<accession>A0A955LV59</accession>
<reference evidence="2" key="2">
    <citation type="journal article" date="2021" name="Microbiome">
        <title>Successional dynamics and alternative stable states in a saline activated sludge microbial community over 9 years.</title>
        <authorList>
            <person name="Wang Y."/>
            <person name="Ye J."/>
            <person name="Ju F."/>
            <person name="Liu L."/>
            <person name="Boyd J.A."/>
            <person name="Deng Y."/>
            <person name="Parks D.H."/>
            <person name="Jiang X."/>
            <person name="Yin X."/>
            <person name="Woodcroft B.J."/>
            <person name="Tyson G.W."/>
            <person name="Hugenholtz P."/>
            <person name="Polz M.F."/>
            <person name="Zhang T."/>
        </authorList>
    </citation>
    <scope>NUCLEOTIDE SEQUENCE</scope>
    <source>
        <strain evidence="2">HKST-UBA02</strain>
    </source>
</reference>
<keyword evidence="1" id="KW-1133">Transmembrane helix</keyword>
<evidence type="ECO:0000313" key="2">
    <source>
        <dbReference type="EMBL" id="MCA9397313.1"/>
    </source>
</evidence>
<reference evidence="2" key="1">
    <citation type="submission" date="2020-04" db="EMBL/GenBank/DDBJ databases">
        <authorList>
            <person name="Zhang T."/>
        </authorList>
    </citation>
    <scope>NUCLEOTIDE SEQUENCE</scope>
    <source>
        <strain evidence="2">HKST-UBA02</strain>
    </source>
</reference>
<dbReference type="Gene3D" id="3.30.70.1440">
    <property type="entry name" value="Multidrug efflux transporter AcrB pore domain"/>
    <property type="match status" value="1"/>
</dbReference>
<dbReference type="Gene3D" id="3.30.70.1320">
    <property type="entry name" value="Multidrug efflux transporter AcrB pore domain like"/>
    <property type="match status" value="2"/>
</dbReference>
<keyword evidence="1" id="KW-0812">Transmembrane</keyword>
<evidence type="ECO:0000313" key="3">
    <source>
        <dbReference type="Proteomes" id="UP000699691"/>
    </source>
</evidence>
<dbReference type="InterPro" id="IPR001036">
    <property type="entry name" value="Acrflvin-R"/>
</dbReference>
<dbReference type="SUPFAM" id="SSF82693">
    <property type="entry name" value="Multidrug efflux transporter AcrB pore domain, PN1, PN2, PC1 and PC2 subdomains"/>
    <property type="match status" value="2"/>
</dbReference>
<protein>
    <submittedName>
        <fullName evidence="2">Efflux RND transporter permease subunit</fullName>
    </submittedName>
</protein>
<dbReference type="GO" id="GO:0042910">
    <property type="term" value="F:xenobiotic transmembrane transporter activity"/>
    <property type="evidence" value="ECO:0007669"/>
    <property type="project" value="TreeGrafter"/>
</dbReference>
<dbReference type="Pfam" id="PF00873">
    <property type="entry name" value="ACR_tran"/>
    <property type="match status" value="3"/>
</dbReference>
<dbReference type="GO" id="GO:0005886">
    <property type="term" value="C:plasma membrane"/>
    <property type="evidence" value="ECO:0007669"/>
    <property type="project" value="TreeGrafter"/>
</dbReference>
<dbReference type="PANTHER" id="PTHR32063">
    <property type="match status" value="1"/>
</dbReference>
<feature type="transmembrane region" description="Helical" evidence="1">
    <location>
        <begin position="284"/>
        <end position="301"/>
    </location>
</feature>
<name>A0A955LV59_UNCKA</name>
<dbReference type="EMBL" id="JAGQKY010000016">
    <property type="protein sequence ID" value="MCA9397313.1"/>
    <property type="molecule type" value="Genomic_DNA"/>
</dbReference>
<feature type="transmembrane region" description="Helical" evidence="1">
    <location>
        <begin position="407"/>
        <end position="435"/>
    </location>
</feature>
<feature type="transmembrane region" description="Helical" evidence="1">
    <location>
        <begin position="853"/>
        <end position="878"/>
    </location>
</feature>
<keyword evidence="1" id="KW-0472">Membrane</keyword>
<dbReference type="Proteomes" id="UP000699691">
    <property type="component" value="Unassembled WGS sequence"/>
</dbReference>
<feature type="transmembrane region" description="Helical" evidence="1">
    <location>
        <begin position="729"/>
        <end position="747"/>
    </location>
</feature>
<feature type="transmembrane region" description="Helical" evidence="1">
    <location>
        <begin position="376"/>
        <end position="401"/>
    </location>
</feature>
<gene>
    <name evidence="2" type="ORF">KC573_00655</name>
</gene>
<dbReference type="SUPFAM" id="SSF82866">
    <property type="entry name" value="Multidrug efflux transporter AcrB transmembrane domain"/>
    <property type="match status" value="2"/>
</dbReference>